<dbReference type="InterPro" id="IPR019482">
    <property type="entry name" value="IL-12_beta_cen-dom"/>
</dbReference>
<sequence length="363" mass="41146">MHVAVPLCLGGFSPSASVVYNFSRHENKQTNCSTTAPLWPFIKMRALLLVALHAALCCPSSGSHGENIQTLMDHVLVLRVPYGVGSRVHVSLTCGEAYENQPVFWKKDGMALSPPLQGNQVMVLVEEMVGGNYTCHLGPDGEYLNHTMILIQLDPDNRTVILEEKSPEEGHIHCSAPNYKGSFHCTWRRTQSRANAAVLLVKAERHMEQIPCVLDADSSGLRCEDVNCPYNEEKHRISLTLYIYSASRLEVYTKTFYLREIVRPARLPNLNVSDGRVFMWRYPDSWEKPCTYFGLHFHVKVVPSGHLCNSEEYIVNGTTEDTKYDVSLKTKKYVFCVRAQDKFTRGPWSPWSQCIVNKQHVHC</sequence>
<evidence type="ECO:0000256" key="3">
    <source>
        <dbReference type="ARBA" id="ARBA00023180"/>
    </source>
</evidence>
<dbReference type="CTD" id="335994"/>
<feature type="domain" description="Interleukin-12 beta central" evidence="5">
    <location>
        <begin position="170"/>
        <end position="244"/>
    </location>
</feature>
<dbReference type="InterPro" id="IPR015528">
    <property type="entry name" value="IL-12_beta"/>
</dbReference>
<dbReference type="Gene3D" id="2.60.40.10">
    <property type="entry name" value="Immunoglobulins"/>
    <property type="match status" value="2"/>
</dbReference>
<name>A0A6P7PG71_BETSP</name>
<keyword evidence="4" id="KW-0393">Immunoglobulin domain</keyword>
<dbReference type="PANTHER" id="PTHR48485:SF4">
    <property type="entry name" value="INTERLEUKIN-12 SUBUNIT BETA"/>
    <property type="match status" value="1"/>
</dbReference>
<dbReference type="GeneID" id="114869364"/>
<dbReference type="InParanoid" id="A0A6P7PG71"/>
<dbReference type="RefSeq" id="XP_029029388.2">
    <property type="nucleotide sequence ID" value="XM_029173555.2"/>
</dbReference>
<keyword evidence="3 4" id="KW-0325">Glycoprotein</keyword>
<evidence type="ECO:0000256" key="4">
    <source>
        <dbReference type="RuleBase" id="RU281113"/>
    </source>
</evidence>
<comment type="subunit">
    <text evidence="4">Heterodimer with IL12A; disulfide-linked. The heterodimer is known as interleukin IL-12.</text>
</comment>
<dbReference type="Proteomes" id="UP000515150">
    <property type="component" value="Chromosome 14"/>
</dbReference>
<dbReference type="Pfam" id="PF10420">
    <property type="entry name" value="IL12p40_C"/>
    <property type="match status" value="1"/>
</dbReference>
<dbReference type="GO" id="GO:0005615">
    <property type="term" value="C:extracellular space"/>
    <property type="evidence" value="ECO:0007669"/>
    <property type="project" value="UniProtKB-KW"/>
</dbReference>
<dbReference type="KEGG" id="bspl:114869364"/>
<dbReference type="InterPro" id="IPR013783">
    <property type="entry name" value="Ig-like_fold"/>
</dbReference>
<dbReference type="PANTHER" id="PTHR48485">
    <property type="entry name" value="INTERLEUKIN-12 SUBUNIT BETA-RELATED"/>
    <property type="match status" value="1"/>
</dbReference>
<protein>
    <recommendedName>
        <fullName evidence="4">Interleukin-12 subunit beta</fullName>
        <shortName evidence="4">IL-12B</shortName>
    </recommendedName>
    <alternativeName>
        <fullName evidence="4">Cytotoxic lymphocyte maturation factor 40 kDa subunit</fullName>
    </alternativeName>
    <alternativeName>
        <fullName evidence="4">IL-12 subunit p40</fullName>
    </alternativeName>
</protein>
<evidence type="ECO:0000256" key="2">
    <source>
        <dbReference type="ARBA" id="ARBA00023157"/>
    </source>
</evidence>
<dbReference type="PRINTS" id="PR01928">
    <property type="entry name" value="INTRLEUKN12B"/>
</dbReference>
<evidence type="ECO:0000313" key="7">
    <source>
        <dbReference type="RefSeq" id="XP_029029388.2"/>
    </source>
</evidence>
<organism evidence="6 7">
    <name type="scientific">Betta splendens</name>
    <name type="common">Siamese fighting fish</name>
    <dbReference type="NCBI Taxonomy" id="158456"/>
    <lineage>
        <taxon>Eukaryota</taxon>
        <taxon>Metazoa</taxon>
        <taxon>Chordata</taxon>
        <taxon>Craniata</taxon>
        <taxon>Vertebrata</taxon>
        <taxon>Euteleostomi</taxon>
        <taxon>Actinopterygii</taxon>
        <taxon>Neopterygii</taxon>
        <taxon>Teleostei</taxon>
        <taxon>Neoteleostei</taxon>
        <taxon>Acanthomorphata</taxon>
        <taxon>Anabantaria</taxon>
        <taxon>Anabantiformes</taxon>
        <taxon>Anabantoidei</taxon>
        <taxon>Osphronemidae</taxon>
        <taxon>Betta</taxon>
    </lineage>
</organism>
<keyword evidence="4" id="KW-0964">Secreted</keyword>
<keyword evidence="4" id="KW-0202">Cytokine</keyword>
<evidence type="ECO:0000259" key="5">
    <source>
        <dbReference type="Pfam" id="PF10420"/>
    </source>
</evidence>
<dbReference type="SUPFAM" id="SSF49265">
    <property type="entry name" value="Fibronectin type III"/>
    <property type="match status" value="2"/>
</dbReference>
<evidence type="ECO:0000313" key="6">
    <source>
        <dbReference type="Proteomes" id="UP000515150"/>
    </source>
</evidence>
<proteinExistence type="inferred from homology"/>
<dbReference type="OrthoDB" id="8670716at2759"/>
<dbReference type="InterPro" id="IPR036116">
    <property type="entry name" value="FN3_sf"/>
</dbReference>
<dbReference type="GO" id="GO:0005125">
    <property type="term" value="F:cytokine activity"/>
    <property type="evidence" value="ECO:0007669"/>
    <property type="project" value="UniProtKB-KW"/>
</dbReference>
<reference evidence="7" key="1">
    <citation type="submission" date="2025-08" db="UniProtKB">
        <authorList>
            <consortium name="RefSeq"/>
        </authorList>
    </citation>
    <scope>IDENTIFICATION</scope>
</reference>
<accession>A0A6P7PG71</accession>
<gene>
    <name evidence="7" type="primary">il12bb</name>
    <name evidence="4" type="synonym">IL12B</name>
</gene>
<keyword evidence="2" id="KW-1015">Disulfide bond</keyword>
<comment type="subcellular location">
    <subcellularLocation>
        <location evidence="4">Secreted</location>
    </subcellularLocation>
</comment>
<dbReference type="AlphaFoldDB" id="A0A6P7PG71"/>
<dbReference type="InterPro" id="IPR050676">
    <property type="entry name" value="IL-12"/>
</dbReference>
<keyword evidence="1" id="KW-0732">Signal</keyword>
<keyword evidence="6" id="KW-1185">Reference proteome</keyword>
<dbReference type="PIRSF" id="PIRSF038007">
    <property type="entry name" value="IL_12_beta"/>
    <property type="match status" value="1"/>
</dbReference>
<comment type="similarity">
    <text evidence="4">Belongs to the IL-12B family.</text>
</comment>
<dbReference type="GO" id="GO:0004896">
    <property type="term" value="F:cytokine receptor activity"/>
    <property type="evidence" value="ECO:0007669"/>
    <property type="project" value="UniProtKB-UniRule"/>
</dbReference>
<evidence type="ECO:0000256" key="1">
    <source>
        <dbReference type="ARBA" id="ARBA00022729"/>
    </source>
</evidence>